<gene>
    <name evidence="2" type="ORF">F0Q34_18110</name>
</gene>
<evidence type="ECO:0000256" key="1">
    <source>
        <dbReference type="SAM" id="MobiDB-lite"/>
    </source>
</evidence>
<evidence type="ECO:0000313" key="2">
    <source>
        <dbReference type="EMBL" id="KAA2211795.1"/>
    </source>
</evidence>
<reference evidence="2 3" key="1">
    <citation type="journal article" date="2015" name="Int. J. Syst. Evol. Microbiol.">
        <title>Roseomonas oryzae sp. nov., isolated from paddy rhizosphere soil.</title>
        <authorList>
            <person name="Ramaprasad E.V."/>
            <person name="Sasikala Ch."/>
            <person name="Ramana Ch.V."/>
        </authorList>
    </citation>
    <scope>NUCLEOTIDE SEQUENCE [LARGE SCALE GENOMIC DNA]</scope>
    <source>
        <strain evidence="2 3">KCTC 42542</strain>
    </source>
</reference>
<dbReference type="EMBL" id="VUKA01000015">
    <property type="protein sequence ID" value="KAA2211795.1"/>
    <property type="molecule type" value="Genomic_DNA"/>
</dbReference>
<dbReference type="Proteomes" id="UP000322110">
    <property type="component" value="Unassembled WGS sequence"/>
</dbReference>
<proteinExistence type="predicted"/>
<feature type="region of interest" description="Disordered" evidence="1">
    <location>
        <begin position="1"/>
        <end position="27"/>
    </location>
</feature>
<organism evidence="2 3">
    <name type="scientific">Teichococcus oryzae</name>
    <dbReference type="NCBI Taxonomy" id="1608942"/>
    <lineage>
        <taxon>Bacteria</taxon>
        <taxon>Pseudomonadati</taxon>
        <taxon>Pseudomonadota</taxon>
        <taxon>Alphaproteobacteria</taxon>
        <taxon>Acetobacterales</taxon>
        <taxon>Roseomonadaceae</taxon>
        <taxon>Roseomonas</taxon>
    </lineage>
</organism>
<protein>
    <submittedName>
        <fullName evidence="2">Uncharacterized protein</fullName>
    </submittedName>
</protein>
<dbReference type="RefSeq" id="WP_149813664.1">
    <property type="nucleotide sequence ID" value="NZ_VUKA01000015.1"/>
</dbReference>
<dbReference type="AlphaFoldDB" id="A0A5B2TCJ0"/>
<comment type="caution">
    <text evidence="2">The sequence shown here is derived from an EMBL/GenBank/DDBJ whole genome shotgun (WGS) entry which is preliminary data.</text>
</comment>
<name>A0A5B2TCJ0_9PROT</name>
<evidence type="ECO:0000313" key="3">
    <source>
        <dbReference type="Proteomes" id="UP000322110"/>
    </source>
</evidence>
<sequence>MHIASLHPFPAVPETTESRAGRLGVTEQARQDALRRIPGPGLPLAGQILVAFPTGATPPAAPR</sequence>
<keyword evidence="3" id="KW-1185">Reference proteome</keyword>
<dbReference type="OrthoDB" id="9977898at2"/>
<accession>A0A5B2TCJ0</accession>